<proteinExistence type="predicted"/>
<reference evidence="1 2" key="1">
    <citation type="submission" date="2019-06" db="EMBL/GenBank/DDBJ databases">
        <authorList>
            <person name="Broberg M."/>
        </authorList>
    </citation>
    <scope>NUCLEOTIDE SEQUENCE [LARGE SCALE GENOMIC DNA]</scope>
</reference>
<dbReference type="SUPFAM" id="SSF53474">
    <property type="entry name" value="alpha/beta-Hydrolases"/>
    <property type="match status" value="1"/>
</dbReference>
<evidence type="ECO:0000313" key="1">
    <source>
        <dbReference type="EMBL" id="VUC31635.1"/>
    </source>
</evidence>
<name>A0ABY6UKR9_BIOOC</name>
<organism evidence="1 2">
    <name type="scientific">Bionectria ochroleuca</name>
    <name type="common">Gliocladium roseum</name>
    <dbReference type="NCBI Taxonomy" id="29856"/>
    <lineage>
        <taxon>Eukaryota</taxon>
        <taxon>Fungi</taxon>
        <taxon>Dikarya</taxon>
        <taxon>Ascomycota</taxon>
        <taxon>Pezizomycotina</taxon>
        <taxon>Sordariomycetes</taxon>
        <taxon>Hypocreomycetidae</taxon>
        <taxon>Hypocreales</taxon>
        <taxon>Bionectriaceae</taxon>
        <taxon>Clonostachys</taxon>
    </lineage>
</organism>
<evidence type="ECO:0008006" key="3">
    <source>
        <dbReference type="Google" id="ProtNLM"/>
    </source>
</evidence>
<evidence type="ECO:0000313" key="2">
    <source>
        <dbReference type="Proteomes" id="UP000766486"/>
    </source>
</evidence>
<dbReference type="Proteomes" id="UP000766486">
    <property type="component" value="Unassembled WGS sequence"/>
</dbReference>
<gene>
    <name evidence="1" type="ORF">CLO192961_LOCUS305632</name>
</gene>
<dbReference type="EMBL" id="CABFNS010000833">
    <property type="protein sequence ID" value="VUC31635.1"/>
    <property type="molecule type" value="Genomic_DNA"/>
</dbReference>
<dbReference type="InterPro" id="IPR029058">
    <property type="entry name" value="AB_hydrolase_fold"/>
</dbReference>
<accession>A0ABY6UKR9</accession>
<comment type="caution">
    <text evidence="1">The sequence shown here is derived from an EMBL/GenBank/DDBJ whole genome shotgun (WGS) entry which is preliminary data.</text>
</comment>
<dbReference type="Gene3D" id="3.40.50.1820">
    <property type="entry name" value="alpha/beta hydrolase"/>
    <property type="match status" value="1"/>
</dbReference>
<protein>
    <recommendedName>
        <fullName evidence="3">Carboxylesterase type B domain-containing protein</fullName>
    </recommendedName>
</protein>
<sequence length="156" mass="17978">MFKGPRRLGMRYWLKYVDTETIPMFVYDFNETIGGVETYLNASHGLDLPYVFHNIDGVGYDNYSTPWYGQNPFLGQPKAFWGLADSVCRMWIAFFDNQNPNHAGQIVLHWPAFTEEKKEIMIFGAARPSYIGTETYHSAGTDAMIEFALGYRKLRP</sequence>
<keyword evidence="2" id="KW-1185">Reference proteome</keyword>